<dbReference type="Proteomes" id="UP000629098">
    <property type="component" value="Unassembled WGS sequence"/>
</dbReference>
<dbReference type="Gene3D" id="3.30.565.10">
    <property type="entry name" value="Histidine kinase-like ATPase, C-terminal domain"/>
    <property type="match status" value="1"/>
</dbReference>
<keyword evidence="9" id="KW-0418">Kinase</keyword>
<comment type="caution">
    <text evidence="22">The sequence shown here is derived from an EMBL/GenBank/DDBJ whole genome shotgun (WGS) entry which is preliminary data.</text>
</comment>
<dbReference type="GO" id="GO:0000155">
    <property type="term" value="F:phosphorelay sensor kinase activity"/>
    <property type="evidence" value="ECO:0007669"/>
    <property type="project" value="InterPro"/>
</dbReference>
<dbReference type="InterPro" id="IPR011006">
    <property type="entry name" value="CheY-like_superfamily"/>
</dbReference>
<dbReference type="Gene3D" id="1.10.287.130">
    <property type="match status" value="1"/>
</dbReference>
<dbReference type="Gene3D" id="3.30.450.20">
    <property type="entry name" value="PAS domain"/>
    <property type="match status" value="1"/>
</dbReference>
<evidence type="ECO:0000256" key="9">
    <source>
        <dbReference type="ARBA" id="ARBA00022777"/>
    </source>
</evidence>
<evidence type="ECO:0000256" key="1">
    <source>
        <dbReference type="ARBA" id="ARBA00000085"/>
    </source>
</evidence>
<dbReference type="Gene3D" id="1.20.120.620">
    <property type="entry name" value="Backbone structure of the membrane domain of e. Coli histidine kinase receptor kdpd"/>
    <property type="match status" value="1"/>
</dbReference>
<feature type="modified residue" description="4-aspartylphosphate" evidence="15">
    <location>
        <position position="612"/>
    </location>
</feature>
<sequence>MLRLTRSQLKRYGVATITFLLAVLLTRLLWQLQKLTIYPLFLGAVMISSWYGGIGPGLLATVLSTLACAFLFLPPLYSLTFNLPSLVGLIQFVLVALLINSLNAALRYARRQAEMNARAAQQNYDHLRQSQQTLRDSEERYRLLIEGVTNYAIFMLGPKGHFVSWNIGAERILGYQEAEIIGQPFEQIFTPEAIERGQPEQALRKALAEGFSKENHWHVRKDGTHFWAHCVITPLQDEDGNLRGFSKIMQDITERKLAEEERNQLLLREQAARASAEAANRSKDEFLAIVSHELRTPMTAIVGWAGMLQTGMLDESRAADAIETIERNANLQMQLIEDLLDISRIIRGELSLNRGRVNLVEVITPAIEVVQGAADAKGIQLESVLDNSVEQIWGDSERLQQVLLNLLSNAIKFTPNGGRVEVRLSVVSGNEQLATDNSAQIQVSDTGKGISADFLPYVFDRFRQADSTSTRSNKGLGLGLAITRHLVELHGGTIQAQSQGIGQGATFTVKLPILEQRSQESVETFRRNICTGVSRDVPAEHLYRSQEEINSSESCPSSLNGLRVLVVDDEADTRLWISTVLEKCGAEVIAVGSVGEALAALEQLRPDVLISDIGMPDEDGYELMRKIRELEPKLGGRIPAVALTGYARVEDYKEALEAGFQLHVAKPVRAAELVVIVASLANTSESQ</sequence>
<feature type="transmembrane region" description="Helical" evidence="17">
    <location>
        <begin position="12"/>
        <end position="30"/>
    </location>
</feature>
<dbReference type="SUPFAM" id="SSF47384">
    <property type="entry name" value="Homodimeric domain of signal transducing histidine kinase"/>
    <property type="match status" value="1"/>
</dbReference>
<keyword evidence="12" id="KW-0902">Two-component regulatory system</keyword>
<evidence type="ECO:0000256" key="14">
    <source>
        <dbReference type="ARBA" id="ARBA00074306"/>
    </source>
</evidence>
<dbReference type="PROSITE" id="PS50113">
    <property type="entry name" value="PAC"/>
    <property type="match status" value="1"/>
</dbReference>
<dbReference type="SMART" id="SM00091">
    <property type="entry name" value="PAS"/>
    <property type="match status" value="1"/>
</dbReference>
<comment type="catalytic activity">
    <reaction evidence="1">
        <text>ATP + protein L-histidine = ADP + protein N-phospho-L-histidine.</text>
        <dbReference type="EC" id="2.7.13.3"/>
    </reaction>
</comment>
<dbReference type="PRINTS" id="PR00344">
    <property type="entry name" value="BCTRLSENSOR"/>
</dbReference>
<name>A0A8J7BXL4_9CYAN</name>
<dbReference type="Pfam" id="PF02518">
    <property type="entry name" value="HATPase_c"/>
    <property type="match status" value="1"/>
</dbReference>
<keyword evidence="7 17" id="KW-0812">Transmembrane</keyword>
<keyword evidence="8" id="KW-0547">Nucleotide-binding</keyword>
<dbReference type="Pfam" id="PF13493">
    <property type="entry name" value="DUF4118"/>
    <property type="match status" value="1"/>
</dbReference>
<reference evidence="22" key="1">
    <citation type="submission" date="2020-09" db="EMBL/GenBank/DDBJ databases">
        <title>Iningainema tapete sp. nov. (Scytonemataceae, Cyanobacteria) from greenhouses in central Florida (USA) produces two types of nodularin with biosynthetic potential for microcystin-LR and anabaenopeptins.</title>
        <authorList>
            <person name="Berthold D.E."/>
            <person name="Lefler F.W."/>
            <person name="Huang I.-S."/>
            <person name="Abdulla H."/>
            <person name="Zimba P.V."/>
            <person name="Laughinghouse H.D. IV."/>
        </authorList>
    </citation>
    <scope>NUCLEOTIDE SEQUENCE</scope>
    <source>
        <strain evidence="22">BLCCT55</strain>
    </source>
</reference>
<keyword evidence="6" id="KW-0808">Transferase</keyword>
<dbReference type="InterPro" id="IPR000014">
    <property type="entry name" value="PAS"/>
</dbReference>
<dbReference type="PANTHER" id="PTHR43547:SF2">
    <property type="entry name" value="HYBRID SIGNAL TRANSDUCTION HISTIDINE KINASE C"/>
    <property type="match status" value="1"/>
</dbReference>
<accession>A0A8J7BXL4</accession>
<dbReference type="NCBIfam" id="TIGR00229">
    <property type="entry name" value="sensory_box"/>
    <property type="match status" value="1"/>
</dbReference>
<evidence type="ECO:0000259" key="20">
    <source>
        <dbReference type="PROSITE" id="PS50112"/>
    </source>
</evidence>
<evidence type="ECO:0000256" key="2">
    <source>
        <dbReference type="ARBA" id="ARBA00004141"/>
    </source>
</evidence>
<evidence type="ECO:0000313" key="23">
    <source>
        <dbReference type="Proteomes" id="UP000629098"/>
    </source>
</evidence>
<keyword evidence="10" id="KW-0067">ATP-binding</keyword>
<dbReference type="PROSITE" id="PS50110">
    <property type="entry name" value="RESPONSE_REGULATORY"/>
    <property type="match status" value="1"/>
</dbReference>
<evidence type="ECO:0000256" key="13">
    <source>
        <dbReference type="ARBA" id="ARBA00023136"/>
    </source>
</evidence>
<gene>
    <name evidence="22" type="ORF">ICL16_18475</name>
</gene>
<dbReference type="InterPro" id="IPR003594">
    <property type="entry name" value="HATPase_dom"/>
</dbReference>
<dbReference type="Pfam" id="PF13426">
    <property type="entry name" value="PAS_9"/>
    <property type="match status" value="1"/>
</dbReference>
<evidence type="ECO:0000259" key="19">
    <source>
        <dbReference type="PROSITE" id="PS50110"/>
    </source>
</evidence>
<evidence type="ECO:0000256" key="7">
    <source>
        <dbReference type="ARBA" id="ARBA00022692"/>
    </source>
</evidence>
<dbReference type="RefSeq" id="WP_190830460.1">
    <property type="nucleotide sequence ID" value="NZ_CAWPPI010000063.1"/>
</dbReference>
<evidence type="ECO:0000313" key="22">
    <source>
        <dbReference type="EMBL" id="MBD2774002.1"/>
    </source>
</evidence>
<evidence type="ECO:0000256" key="8">
    <source>
        <dbReference type="ARBA" id="ARBA00022741"/>
    </source>
</evidence>
<evidence type="ECO:0000259" key="21">
    <source>
        <dbReference type="PROSITE" id="PS50113"/>
    </source>
</evidence>
<dbReference type="Gene3D" id="3.40.50.2300">
    <property type="match status" value="1"/>
</dbReference>
<keyword evidence="16" id="KW-0175">Coiled coil</keyword>
<dbReference type="AlphaFoldDB" id="A0A8J7BXL4"/>
<keyword evidence="5 15" id="KW-0597">Phosphoprotein</keyword>
<evidence type="ECO:0000256" key="17">
    <source>
        <dbReference type="SAM" id="Phobius"/>
    </source>
</evidence>
<feature type="transmembrane region" description="Helical" evidence="17">
    <location>
        <begin position="83"/>
        <end position="106"/>
    </location>
</feature>
<dbReference type="InterPro" id="IPR025201">
    <property type="entry name" value="KdpD_TM"/>
</dbReference>
<evidence type="ECO:0000256" key="15">
    <source>
        <dbReference type="PROSITE-ProRule" id="PRU00169"/>
    </source>
</evidence>
<dbReference type="InterPro" id="IPR000700">
    <property type="entry name" value="PAS-assoc_C"/>
</dbReference>
<dbReference type="CDD" id="cd00130">
    <property type="entry name" value="PAS"/>
    <property type="match status" value="1"/>
</dbReference>
<dbReference type="InterPro" id="IPR036890">
    <property type="entry name" value="HATPase_C_sf"/>
</dbReference>
<feature type="domain" description="PAC" evidence="21">
    <location>
        <begin position="212"/>
        <end position="264"/>
    </location>
</feature>
<evidence type="ECO:0000256" key="6">
    <source>
        <dbReference type="ARBA" id="ARBA00022679"/>
    </source>
</evidence>
<feature type="domain" description="Response regulatory" evidence="19">
    <location>
        <begin position="563"/>
        <end position="681"/>
    </location>
</feature>
<feature type="coiled-coil region" evidence="16">
    <location>
        <begin position="249"/>
        <end position="277"/>
    </location>
</feature>
<protein>
    <recommendedName>
        <fullName evidence="14">Circadian input-output histidine kinase CikA</fullName>
        <ecNumber evidence="4">2.7.13.3</ecNumber>
    </recommendedName>
</protein>
<keyword evidence="13 17" id="KW-0472">Membrane</keyword>
<feature type="domain" description="PAS" evidence="20">
    <location>
        <begin position="137"/>
        <end position="210"/>
    </location>
</feature>
<dbReference type="CDD" id="cd16922">
    <property type="entry name" value="HATPase_EvgS-ArcB-TorS-like"/>
    <property type="match status" value="1"/>
</dbReference>
<dbReference type="CDD" id="cd00082">
    <property type="entry name" value="HisKA"/>
    <property type="match status" value="1"/>
</dbReference>
<dbReference type="SUPFAM" id="SSF55785">
    <property type="entry name" value="PYP-like sensor domain (PAS domain)"/>
    <property type="match status" value="1"/>
</dbReference>
<evidence type="ECO:0000256" key="11">
    <source>
        <dbReference type="ARBA" id="ARBA00022989"/>
    </source>
</evidence>
<dbReference type="SMART" id="SM00388">
    <property type="entry name" value="HisKA"/>
    <property type="match status" value="1"/>
</dbReference>
<dbReference type="PROSITE" id="PS50112">
    <property type="entry name" value="PAS"/>
    <property type="match status" value="1"/>
</dbReference>
<organism evidence="22 23">
    <name type="scientific">Iningainema tapete BLCC-T55</name>
    <dbReference type="NCBI Taxonomy" id="2748662"/>
    <lineage>
        <taxon>Bacteria</taxon>
        <taxon>Bacillati</taxon>
        <taxon>Cyanobacteriota</taxon>
        <taxon>Cyanophyceae</taxon>
        <taxon>Nostocales</taxon>
        <taxon>Scytonemataceae</taxon>
        <taxon>Iningainema tapete</taxon>
    </lineage>
</organism>
<evidence type="ECO:0000256" key="5">
    <source>
        <dbReference type="ARBA" id="ARBA00022553"/>
    </source>
</evidence>
<keyword evidence="23" id="KW-1185">Reference proteome</keyword>
<dbReference type="GO" id="GO:0016020">
    <property type="term" value="C:membrane"/>
    <property type="evidence" value="ECO:0007669"/>
    <property type="project" value="UniProtKB-SubCell"/>
</dbReference>
<dbReference type="InterPro" id="IPR036097">
    <property type="entry name" value="HisK_dim/P_sf"/>
</dbReference>
<dbReference type="InterPro" id="IPR005467">
    <property type="entry name" value="His_kinase_dom"/>
</dbReference>
<dbReference type="SMART" id="SM00086">
    <property type="entry name" value="PAC"/>
    <property type="match status" value="1"/>
</dbReference>
<dbReference type="GO" id="GO:0005524">
    <property type="term" value="F:ATP binding"/>
    <property type="evidence" value="ECO:0007669"/>
    <property type="project" value="UniProtKB-KW"/>
</dbReference>
<feature type="domain" description="Histidine kinase" evidence="18">
    <location>
        <begin position="289"/>
        <end position="515"/>
    </location>
</feature>
<comment type="similarity">
    <text evidence="3">In the N-terminal section; belongs to the phytochrome family.</text>
</comment>
<dbReference type="InterPro" id="IPR001610">
    <property type="entry name" value="PAC"/>
</dbReference>
<evidence type="ECO:0000259" key="18">
    <source>
        <dbReference type="PROSITE" id="PS50109"/>
    </source>
</evidence>
<evidence type="ECO:0000256" key="3">
    <source>
        <dbReference type="ARBA" id="ARBA00006402"/>
    </source>
</evidence>
<dbReference type="InterPro" id="IPR001789">
    <property type="entry name" value="Sig_transdc_resp-reg_receiver"/>
</dbReference>
<comment type="subcellular location">
    <subcellularLocation>
        <location evidence="2">Membrane</location>
        <topology evidence="2">Multi-pass membrane protein</topology>
    </subcellularLocation>
</comment>
<dbReference type="InterPro" id="IPR035965">
    <property type="entry name" value="PAS-like_dom_sf"/>
</dbReference>
<evidence type="ECO:0000256" key="10">
    <source>
        <dbReference type="ARBA" id="ARBA00022840"/>
    </source>
</evidence>
<dbReference type="CDD" id="cd17580">
    <property type="entry name" value="REC_2_DhkD-like"/>
    <property type="match status" value="1"/>
</dbReference>
<dbReference type="InterPro" id="IPR038318">
    <property type="entry name" value="KdpD_sf"/>
</dbReference>
<dbReference type="SUPFAM" id="SSF52172">
    <property type="entry name" value="CheY-like"/>
    <property type="match status" value="1"/>
</dbReference>
<dbReference type="InterPro" id="IPR004358">
    <property type="entry name" value="Sig_transdc_His_kin-like_C"/>
</dbReference>
<dbReference type="SMART" id="SM00448">
    <property type="entry name" value="REC"/>
    <property type="match status" value="1"/>
</dbReference>
<dbReference type="SUPFAM" id="SSF55874">
    <property type="entry name" value="ATPase domain of HSP90 chaperone/DNA topoisomerase II/histidine kinase"/>
    <property type="match status" value="1"/>
</dbReference>
<dbReference type="FunFam" id="3.30.565.10:FF:000010">
    <property type="entry name" value="Sensor histidine kinase RcsC"/>
    <property type="match status" value="1"/>
</dbReference>
<evidence type="ECO:0000256" key="16">
    <source>
        <dbReference type="SAM" id="Coils"/>
    </source>
</evidence>
<dbReference type="EC" id="2.7.13.3" evidence="4"/>
<feature type="transmembrane region" description="Helical" evidence="17">
    <location>
        <begin position="58"/>
        <end position="77"/>
    </location>
</feature>
<dbReference type="Pfam" id="PF00512">
    <property type="entry name" value="HisKA"/>
    <property type="match status" value="1"/>
</dbReference>
<keyword evidence="11 17" id="KW-1133">Transmembrane helix</keyword>
<dbReference type="SMART" id="SM00387">
    <property type="entry name" value="HATPase_c"/>
    <property type="match status" value="1"/>
</dbReference>
<dbReference type="InterPro" id="IPR003661">
    <property type="entry name" value="HisK_dim/P_dom"/>
</dbReference>
<dbReference type="EMBL" id="JACXAE010000063">
    <property type="protein sequence ID" value="MBD2774002.1"/>
    <property type="molecule type" value="Genomic_DNA"/>
</dbReference>
<dbReference type="Pfam" id="PF00072">
    <property type="entry name" value="Response_reg"/>
    <property type="match status" value="1"/>
</dbReference>
<proteinExistence type="inferred from homology"/>
<dbReference type="PROSITE" id="PS50109">
    <property type="entry name" value="HIS_KIN"/>
    <property type="match status" value="1"/>
</dbReference>
<evidence type="ECO:0000256" key="12">
    <source>
        <dbReference type="ARBA" id="ARBA00023012"/>
    </source>
</evidence>
<evidence type="ECO:0000256" key="4">
    <source>
        <dbReference type="ARBA" id="ARBA00012438"/>
    </source>
</evidence>
<dbReference type="PANTHER" id="PTHR43547">
    <property type="entry name" value="TWO-COMPONENT HISTIDINE KINASE"/>
    <property type="match status" value="1"/>
</dbReference>